<dbReference type="EMBL" id="JNOM01000004">
    <property type="protein sequence ID" value="KNG91217.1"/>
    <property type="molecule type" value="Genomic_DNA"/>
</dbReference>
<evidence type="ECO:0000256" key="1">
    <source>
        <dbReference type="SAM" id="SignalP"/>
    </source>
</evidence>
<name>A0A0L1JHN9_ASPN3</name>
<gene>
    <name evidence="2" type="ORF">ANOM_000393</name>
</gene>
<evidence type="ECO:0000313" key="2">
    <source>
        <dbReference type="EMBL" id="KNG91217.1"/>
    </source>
</evidence>
<proteinExistence type="predicted"/>
<keyword evidence="1" id="KW-0732">Signal</keyword>
<organism evidence="2 3">
    <name type="scientific">Aspergillus nomiae NRRL (strain ATCC 15546 / NRRL 13137 / CBS 260.88 / M93)</name>
    <dbReference type="NCBI Taxonomy" id="1509407"/>
    <lineage>
        <taxon>Eukaryota</taxon>
        <taxon>Fungi</taxon>
        <taxon>Dikarya</taxon>
        <taxon>Ascomycota</taxon>
        <taxon>Pezizomycotina</taxon>
        <taxon>Eurotiomycetes</taxon>
        <taxon>Eurotiomycetidae</taxon>
        <taxon>Eurotiales</taxon>
        <taxon>Aspergillaceae</taxon>
        <taxon>Aspergillus</taxon>
        <taxon>Aspergillus subgen. Circumdati</taxon>
    </lineage>
</organism>
<keyword evidence="3" id="KW-1185">Reference proteome</keyword>
<dbReference type="RefSeq" id="XP_015412140.1">
    <property type="nucleotide sequence ID" value="XM_015545651.1"/>
</dbReference>
<dbReference type="Proteomes" id="UP000037505">
    <property type="component" value="Unassembled WGS sequence"/>
</dbReference>
<dbReference type="GeneID" id="26802197"/>
<protein>
    <recommendedName>
        <fullName evidence="4">Hydrophobin</fullName>
    </recommendedName>
</protein>
<evidence type="ECO:0008006" key="4">
    <source>
        <dbReference type="Google" id="ProtNLM"/>
    </source>
</evidence>
<dbReference type="OrthoDB" id="4356380at2759"/>
<sequence>MKASVVLFTFAAAVLASPNGPCDDCICASKDTVVCQEQGNGGLISLGNVSPGAVDENCASKDVYCCAKDDVNQSDLANLDVAAQCSLNRVL</sequence>
<feature type="chain" id="PRO_5005553893" description="Hydrophobin" evidence="1">
    <location>
        <begin position="17"/>
        <end position="91"/>
    </location>
</feature>
<reference evidence="2 3" key="1">
    <citation type="submission" date="2014-06" db="EMBL/GenBank/DDBJ databases">
        <title>The Genome of the Aflatoxigenic Filamentous Fungus Aspergillus nomius.</title>
        <authorList>
            <person name="Moore M.G."/>
            <person name="Shannon B.M."/>
            <person name="Brian M.M."/>
        </authorList>
    </citation>
    <scope>NUCLEOTIDE SEQUENCE [LARGE SCALE GENOMIC DNA]</scope>
    <source>
        <strain evidence="2 3">NRRL 13137</strain>
    </source>
</reference>
<accession>A0A0L1JHN9</accession>
<comment type="caution">
    <text evidence="2">The sequence shown here is derived from an EMBL/GenBank/DDBJ whole genome shotgun (WGS) entry which is preliminary data.</text>
</comment>
<evidence type="ECO:0000313" key="3">
    <source>
        <dbReference type="Proteomes" id="UP000037505"/>
    </source>
</evidence>
<dbReference type="AlphaFoldDB" id="A0A0L1JHN9"/>
<feature type="signal peptide" evidence="1">
    <location>
        <begin position="1"/>
        <end position="16"/>
    </location>
</feature>